<proteinExistence type="predicted"/>
<dbReference type="AlphaFoldDB" id="A0A2U2J6V8"/>
<protein>
    <submittedName>
        <fullName evidence="3">Uncharacterized protein</fullName>
    </submittedName>
</protein>
<comment type="caution">
    <text evidence="3">The sequence shown here is derived from an EMBL/GenBank/DDBJ whole genome shotgun (WGS) entry which is preliminary data.</text>
</comment>
<dbReference type="RefSeq" id="WP_109406053.1">
    <property type="nucleotide sequence ID" value="NZ_QFFG01000008.1"/>
</dbReference>
<evidence type="ECO:0000256" key="1">
    <source>
        <dbReference type="SAM" id="Coils"/>
    </source>
</evidence>
<keyword evidence="2" id="KW-0472">Membrane</keyword>
<name>A0A2U2J6V8_9FLAO</name>
<reference evidence="3 4" key="1">
    <citation type="submission" date="2018-05" db="EMBL/GenBank/DDBJ databases">
        <title>Polaribacter aquimarinus sp. nov., isolated from sediment in a sediment of sea.</title>
        <authorList>
            <person name="Lu D."/>
        </authorList>
    </citation>
    <scope>NUCLEOTIDE SEQUENCE [LARGE SCALE GENOMIC DNA]</scope>
    <source>
        <strain evidence="3 4">ZY113</strain>
    </source>
</reference>
<evidence type="ECO:0000256" key="2">
    <source>
        <dbReference type="SAM" id="Phobius"/>
    </source>
</evidence>
<keyword evidence="4" id="KW-1185">Reference proteome</keyword>
<evidence type="ECO:0000313" key="4">
    <source>
        <dbReference type="Proteomes" id="UP000245670"/>
    </source>
</evidence>
<dbReference type="Proteomes" id="UP000245670">
    <property type="component" value="Unassembled WGS sequence"/>
</dbReference>
<evidence type="ECO:0000313" key="3">
    <source>
        <dbReference type="EMBL" id="PWG04057.1"/>
    </source>
</evidence>
<keyword evidence="2" id="KW-0812">Transmembrane</keyword>
<dbReference type="EMBL" id="QFFG01000008">
    <property type="protein sequence ID" value="PWG04057.1"/>
    <property type="molecule type" value="Genomic_DNA"/>
</dbReference>
<sequence length="236" mass="27638">MRKKLILFSATMLLTINGFSNTKLNLAKQLKKTEFRIDSLNQNLEKLIVQIENVNKNNSNLETEIKILKNEISSIQKTNDFYSTLLSIQTGIFSLIVAIAIFLVGYLLPKSNERKYRKLIDEQNEVIEETKNEFKSSILFLDMIRLKSENSNKLALYTAIKSVENLLKNPNYTNSKRIKLVFNYINELKQNITNSELDSIILEEDVDFEKLIKNLNSNKYKDEYKKGFEKFRKLYK</sequence>
<keyword evidence="1" id="KW-0175">Coiled coil</keyword>
<keyword evidence="2" id="KW-1133">Transmembrane helix</keyword>
<accession>A0A2U2J6V8</accession>
<feature type="coiled-coil region" evidence="1">
    <location>
        <begin position="23"/>
        <end position="78"/>
    </location>
</feature>
<gene>
    <name evidence="3" type="ORF">DIS07_14805</name>
</gene>
<feature type="transmembrane region" description="Helical" evidence="2">
    <location>
        <begin position="86"/>
        <end position="108"/>
    </location>
</feature>
<organism evidence="3 4">
    <name type="scientific">Polaribacter aquimarinus</name>
    <dbReference type="NCBI Taxonomy" id="2100726"/>
    <lineage>
        <taxon>Bacteria</taxon>
        <taxon>Pseudomonadati</taxon>
        <taxon>Bacteroidota</taxon>
        <taxon>Flavobacteriia</taxon>
        <taxon>Flavobacteriales</taxon>
        <taxon>Flavobacteriaceae</taxon>
    </lineage>
</organism>